<feature type="compositionally biased region" description="Polar residues" evidence="1">
    <location>
        <begin position="261"/>
        <end position="278"/>
    </location>
</feature>
<evidence type="ECO:0000313" key="2">
    <source>
        <dbReference type="EMBL" id="EAN33701.1"/>
    </source>
</evidence>
<reference evidence="2 3" key="1">
    <citation type="journal article" date="2005" name="Science">
        <title>Genome sequence of Theileria parva, a bovine pathogen that transforms lymphocytes.</title>
        <authorList>
            <person name="Gardner M.J."/>
            <person name="Bishop R."/>
            <person name="Shah T."/>
            <person name="de Villiers E.P."/>
            <person name="Carlton J.M."/>
            <person name="Hall N."/>
            <person name="Ren Q."/>
            <person name="Paulsen I.T."/>
            <person name="Pain A."/>
            <person name="Berriman M."/>
            <person name="Wilson R.J.M."/>
            <person name="Sato S."/>
            <person name="Ralph S.A."/>
            <person name="Mann D.J."/>
            <person name="Xiong Z."/>
            <person name="Shallom S.J."/>
            <person name="Weidman J."/>
            <person name="Jiang L."/>
            <person name="Lynn J."/>
            <person name="Weaver B."/>
            <person name="Shoaibi A."/>
            <person name="Domingo A.R."/>
            <person name="Wasawo D."/>
            <person name="Crabtree J."/>
            <person name="Wortman J.R."/>
            <person name="Haas B."/>
            <person name="Angiuoli S.V."/>
            <person name="Creasy T.H."/>
            <person name="Lu C."/>
            <person name="Suh B."/>
            <person name="Silva J.C."/>
            <person name="Utterback T.R."/>
            <person name="Feldblyum T.V."/>
            <person name="Pertea M."/>
            <person name="Allen J."/>
            <person name="Nierman W.C."/>
            <person name="Taracha E.L.N."/>
            <person name="Salzberg S.L."/>
            <person name="White O.R."/>
            <person name="Fitzhugh H.A."/>
            <person name="Morzaria S."/>
            <person name="Venter J.C."/>
            <person name="Fraser C.M."/>
            <person name="Nene V."/>
        </authorList>
    </citation>
    <scope>NUCLEOTIDE SEQUENCE [LARGE SCALE GENOMIC DNA]</scope>
    <source>
        <strain evidence="2 3">Muguga</strain>
    </source>
</reference>
<sequence length="666" mass="79128">MIKIKDTNTFMGLPADDCELVTLNLDIKAESRKFEYISRNNYREYNSNYGYLFTKVLESNTVVWKARCTTEFATTVLVCEGDDKCILVIPYDNNMILFSQLKDNTWNRINTEINMNKLRMIERLNYMCRWKSYGKYGELSDFPRLRDLYRFSEYNYDLDKHNFKIVFNNLCDRVIYGNNLVWIYKDDPFQPYPDYLNFNLVDKTVNAVLKNGTVEVLYLNLLSHKRPRYNQSVDSVHPISNTEEKRVKKRRTSQKLKKSTIKQPGSNQSVDSVHPISNTEEKRVKKEPISVDLIFLDADMIMSTNEYKTFCGPDFYYFKANSGILFGKIIDDGKVIFDTEDPTKYVAEYKSRLKIDRKINKKIEFFKFLKPNIDKFKFYTSKDILLKHEDYRVEHAKDYYKINFHKDLNKITYNDKIYWEYDYYKHEYLPTSVYFTNSDNNMTLVFSNGVERDIKISCNLLKMYKLQNSNSENSKMEMEEGDCEVIKPEYNKRLYTLRDDIKCTKVSYDEMVVWEHKPGKEYPKSISCEYNLARIDIRFNSYIGSFAILEGCNSFTQFLCFPTDLKLYQENENGNSMELNQNDYRINVLSPSSIEYIIKPIKCNEIRFGDSTLWKRENGQPFPRKIIRNFEVPSILVYDECNSHDNLPKLIEIKIKKEFCKLEQDT</sequence>
<comment type="caution">
    <text evidence="2">The sequence shown here is derived from an EMBL/GenBank/DDBJ whole genome shotgun (WGS) entry which is preliminary data.</text>
</comment>
<dbReference type="InParanoid" id="Q4N8K7"/>
<dbReference type="RefSeq" id="XP_765984.1">
    <property type="nucleotide sequence ID" value="XM_760891.1"/>
</dbReference>
<dbReference type="Pfam" id="PF04385">
    <property type="entry name" value="FAINT"/>
    <property type="match status" value="2"/>
</dbReference>
<feature type="region of interest" description="Disordered" evidence="1">
    <location>
        <begin position="232"/>
        <end position="281"/>
    </location>
</feature>
<dbReference type="InterPro" id="IPR007480">
    <property type="entry name" value="DUF529"/>
</dbReference>
<protein>
    <submittedName>
        <fullName evidence="2">Uncharacterized protein</fullName>
    </submittedName>
</protein>
<name>Q4N8K7_THEPA</name>
<accession>Q4N8K7</accession>
<evidence type="ECO:0000313" key="3">
    <source>
        <dbReference type="Proteomes" id="UP000001949"/>
    </source>
</evidence>
<feature type="compositionally biased region" description="Polar residues" evidence="1">
    <location>
        <begin position="232"/>
        <end position="241"/>
    </location>
</feature>
<organism evidence="2 3">
    <name type="scientific">Theileria parva</name>
    <name type="common">East coast fever infection agent</name>
    <dbReference type="NCBI Taxonomy" id="5875"/>
    <lineage>
        <taxon>Eukaryota</taxon>
        <taxon>Sar</taxon>
        <taxon>Alveolata</taxon>
        <taxon>Apicomplexa</taxon>
        <taxon>Aconoidasida</taxon>
        <taxon>Piroplasmida</taxon>
        <taxon>Theileriidae</taxon>
        <taxon>Theileria</taxon>
    </lineage>
</organism>
<dbReference type="KEGG" id="tpv:TP01_0464"/>
<evidence type="ECO:0000256" key="1">
    <source>
        <dbReference type="SAM" id="MobiDB-lite"/>
    </source>
</evidence>
<proteinExistence type="predicted"/>
<dbReference type="Proteomes" id="UP000001949">
    <property type="component" value="Unassembled WGS sequence"/>
</dbReference>
<keyword evidence="3" id="KW-1185">Reference proteome</keyword>
<feature type="compositionally biased region" description="Basic residues" evidence="1">
    <location>
        <begin position="247"/>
        <end position="260"/>
    </location>
</feature>
<dbReference type="GeneID" id="3503297"/>
<gene>
    <name evidence="2" type="ordered locus">TP01_0464</name>
</gene>
<dbReference type="VEuPathDB" id="PiroplasmaDB:TpMuguga_01g00464"/>
<dbReference type="AlphaFoldDB" id="Q4N8K7"/>
<dbReference type="EMBL" id="AAGK01000001">
    <property type="protein sequence ID" value="EAN33701.1"/>
    <property type="molecule type" value="Genomic_DNA"/>
</dbReference>